<organism evidence="1">
    <name type="scientific">marine sediment metagenome</name>
    <dbReference type="NCBI Taxonomy" id="412755"/>
    <lineage>
        <taxon>unclassified sequences</taxon>
        <taxon>metagenomes</taxon>
        <taxon>ecological metagenomes</taxon>
    </lineage>
</organism>
<proteinExistence type="predicted"/>
<accession>A0A0F9CJ42</accession>
<protein>
    <submittedName>
        <fullName evidence="1">Uncharacterized protein</fullName>
    </submittedName>
</protein>
<comment type="caution">
    <text evidence="1">The sequence shown here is derived from an EMBL/GenBank/DDBJ whole genome shotgun (WGS) entry which is preliminary data.</text>
</comment>
<dbReference type="AlphaFoldDB" id="A0A0F9CJ42"/>
<sequence length="287" mass="31259">MPRLPTPPRIALPTIRSPLPRVPLVPFLNKIAPRTLTGLIPTGVRDLVRFSGLVGRQFFGVTPTVNQGEVLVGSAVRRDESAYYGGGSGGQSITRGYLADVQLSNDLLFFQFNPSEVRVTHAPGWIISQTPGRSHPFVQYGGSGQRKISFTLKLAYTLNHVGNVQDNVNWIHSFLFPASFGDPSEGLISAPKPLLLYLGQIIARGEEIKAVPVILLKADVRYHTMMRPEELEPQFADISLEFLALMDASEGKPIQTGLEQRSTFGQRDTDARTTLLTARAAVAAGGV</sequence>
<gene>
    <name evidence="1" type="ORF">LCGC14_2659980</name>
</gene>
<dbReference type="EMBL" id="LAZR01046357">
    <property type="protein sequence ID" value="KKK96716.1"/>
    <property type="molecule type" value="Genomic_DNA"/>
</dbReference>
<reference evidence="1" key="1">
    <citation type="journal article" date="2015" name="Nature">
        <title>Complex archaea that bridge the gap between prokaryotes and eukaryotes.</title>
        <authorList>
            <person name="Spang A."/>
            <person name="Saw J.H."/>
            <person name="Jorgensen S.L."/>
            <person name="Zaremba-Niedzwiedzka K."/>
            <person name="Martijn J."/>
            <person name="Lind A.E."/>
            <person name="van Eijk R."/>
            <person name="Schleper C."/>
            <person name="Guy L."/>
            <person name="Ettema T.J."/>
        </authorList>
    </citation>
    <scope>NUCLEOTIDE SEQUENCE</scope>
</reference>
<evidence type="ECO:0000313" key="1">
    <source>
        <dbReference type="EMBL" id="KKK96716.1"/>
    </source>
</evidence>
<name>A0A0F9CJ42_9ZZZZ</name>